<evidence type="ECO:0000256" key="1">
    <source>
        <dbReference type="ARBA" id="ARBA00004141"/>
    </source>
</evidence>
<feature type="transmembrane region" description="Helical" evidence="6">
    <location>
        <begin position="175"/>
        <end position="198"/>
    </location>
</feature>
<dbReference type="Proteomes" id="UP000046392">
    <property type="component" value="Unplaced"/>
</dbReference>
<keyword evidence="4 6" id="KW-1133">Transmembrane helix</keyword>
<dbReference type="SUPFAM" id="SSF81321">
    <property type="entry name" value="Family A G protein-coupled receptor-like"/>
    <property type="match status" value="1"/>
</dbReference>
<proteinExistence type="inferred from homology"/>
<dbReference type="AlphaFoldDB" id="A0A0N5BU92"/>
<comment type="subcellular location">
    <subcellularLocation>
        <location evidence="1">Membrane</location>
        <topology evidence="1">Multi-pass membrane protein</topology>
    </subcellularLocation>
</comment>
<keyword evidence="5 6" id="KW-0472">Membrane</keyword>
<keyword evidence="8" id="KW-1185">Reference proteome</keyword>
<evidence type="ECO:0000313" key="9">
    <source>
        <dbReference type="WBParaSite" id="SPAL_0000941100.1"/>
    </source>
</evidence>
<dbReference type="InterPro" id="IPR017452">
    <property type="entry name" value="GPCR_Rhodpsn_7TM"/>
</dbReference>
<evidence type="ECO:0000256" key="5">
    <source>
        <dbReference type="ARBA" id="ARBA00023136"/>
    </source>
</evidence>
<dbReference type="Gene3D" id="1.20.1070.10">
    <property type="entry name" value="Rhodopsin 7-helix transmembrane proteins"/>
    <property type="match status" value="1"/>
</dbReference>
<feature type="transmembrane region" description="Helical" evidence="6">
    <location>
        <begin position="252"/>
        <end position="272"/>
    </location>
</feature>
<dbReference type="Pfam" id="PF02118">
    <property type="entry name" value="Srg"/>
    <property type="match status" value="1"/>
</dbReference>
<dbReference type="GO" id="GO:0007606">
    <property type="term" value="P:sensory perception of chemical stimulus"/>
    <property type="evidence" value="ECO:0007669"/>
    <property type="project" value="UniProtKB-UniRule"/>
</dbReference>
<dbReference type="PROSITE" id="PS50262">
    <property type="entry name" value="G_PROTEIN_RECEP_F1_2"/>
    <property type="match status" value="1"/>
</dbReference>
<organism evidence="8 9">
    <name type="scientific">Strongyloides papillosus</name>
    <name type="common">Intestinal threadworm</name>
    <dbReference type="NCBI Taxonomy" id="174720"/>
    <lineage>
        <taxon>Eukaryota</taxon>
        <taxon>Metazoa</taxon>
        <taxon>Ecdysozoa</taxon>
        <taxon>Nematoda</taxon>
        <taxon>Chromadorea</taxon>
        <taxon>Rhabditida</taxon>
        <taxon>Tylenchina</taxon>
        <taxon>Panagrolaimomorpha</taxon>
        <taxon>Strongyloidoidea</taxon>
        <taxon>Strongyloididae</taxon>
        <taxon>Strongyloides</taxon>
    </lineage>
</organism>
<dbReference type="CDD" id="cd00637">
    <property type="entry name" value="7tm_classA_rhodopsin-like"/>
    <property type="match status" value="1"/>
</dbReference>
<dbReference type="GO" id="GO:0004888">
    <property type="term" value="F:transmembrane signaling receptor activity"/>
    <property type="evidence" value="ECO:0007669"/>
    <property type="project" value="InterPro"/>
</dbReference>
<feature type="transmembrane region" description="Helical" evidence="6">
    <location>
        <begin position="85"/>
        <end position="106"/>
    </location>
</feature>
<feature type="domain" description="G-protein coupled receptors family 1 profile" evidence="7">
    <location>
        <begin position="22"/>
        <end position="275"/>
    </location>
</feature>
<feature type="transmembrane region" description="Helical" evidence="6">
    <location>
        <begin position="127"/>
        <end position="148"/>
    </location>
</feature>
<feature type="transmembrane region" description="Helical" evidence="6">
    <location>
        <begin position="12"/>
        <end position="31"/>
    </location>
</feature>
<evidence type="ECO:0000256" key="2">
    <source>
        <dbReference type="ARBA" id="ARBA00005692"/>
    </source>
</evidence>
<comment type="similarity">
    <text evidence="2 6">Belongs to the nematode receptor-like protein srg family.</text>
</comment>
<evidence type="ECO:0000256" key="3">
    <source>
        <dbReference type="ARBA" id="ARBA00022692"/>
    </source>
</evidence>
<dbReference type="GO" id="GO:0016020">
    <property type="term" value="C:membrane"/>
    <property type="evidence" value="ECO:0007669"/>
    <property type="project" value="UniProtKB-SubCell"/>
</dbReference>
<dbReference type="WBParaSite" id="SPAL_0000941100.1">
    <property type="protein sequence ID" value="SPAL_0000941100.1"/>
    <property type="gene ID" value="SPAL_0000941100"/>
</dbReference>
<name>A0A0N5BU92_STREA</name>
<evidence type="ECO:0000313" key="8">
    <source>
        <dbReference type="Proteomes" id="UP000046392"/>
    </source>
</evidence>
<feature type="transmembrane region" description="Helical" evidence="6">
    <location>
        <begin position="43"/>
        <end position="65"/>
    </location>
</feature>
<evidence type="ECO:0000256" key="6">
    <source>
        <dbReference type="RuleBase" id="RU280813"/>
    </source>
</evidence>
<sequence length="275" mass="32514">MISVLEIIQLAYKIPSLLLMILSIYIIITEIKNRNAHFNTQFYLIIVCKLSNEIIYNITVFIFVLLPKWGFYKKFLKNHDWTATIYFVLSTQQITFMFFITLIISINRYIAVKYPLLYKFYFLKSKMVIILLSVITLSTIIGLGNIFFEARFDKMDSFDTLIPSLTSESAFYYRIFYQIFLFGIISIATCTFNTMAILTLRKLNKNGIKYKKELNYTIYSILTFITLFLVEILYVCNFIVSIFDFVSLMYPIYFLFNMVLDLTSIGKFYFLIYSS</sequence>
<evidence type="ECO:0000259" key="7">
    <source>
        <dbReference type="PROSITE" id="PS50262"/>
    </source>
</evidence>
<evidence type="ECO:0000256" key="4">
    <source>
        <dbReference type="ARBA" id="ARBA00022989"/>
    </source>
</evidence>
<feature type="transmembrane region" description="Helical" evidence="6">
    <location>
        <begin position="218"/>
        <end position="240"/>
    </location>
</feature>
<keyword evidence="3 6" id="KW-0812">Transmembrane</keyword>
<protein>
    <recommendedName>
        <fullName evidence="6">Serpentine receptor class gamma</fullName>
    </recommendedName>
</protein>
<reference evidence="9" key="1">
    <citation type="submission" date="2017-02" db="UniProtKB">
        <authorList>
            <consortium name="WormBaseParasite"/>
        </authorList>
    </citation>
    <scope>IDENTIFICATION</scope>
</reference>
<dbReference type="InterPro" id="IPR000609">
    <property type="entry name" value="7TM_GPCR_serpentine_rcpt_Srg"/>
</dbReference>
<accession>A0A0N5BU92</accession>